<dbReference type="WBParaSite" id="Gr19_v10_g14272.t1">
    <property type="protein sequence ID" value="Gr19_v10_g14272.t1"/>
    <property type="gene ID" value="Gr19_v10_g14272"/>
</dbReference>
<accession>A0A914H580</accession>
<sequence length="213" mass="23388">MRSAAAFANSDANLSQMSPILQQAHQTGKAENPQLKDVKANYVTFLSELKKALPSGTFLSIKSAAIANILDPGFDLAGIAAAVDFINVMCYDYYGAWSQSTGPISALYKEGSAEPSDQLNCNWTIAYHLSKMHNPGKTSYANLTSLGGIMICAKLFIGITYKLVCCYLKFRLVLPSSAILGNYWNMYPVNGTNNDSHCLKTYKFIPVNPLKWY</sequence>
<proteinExistence type="predicted"/>
<dbReference type="SUPFAM" id="SSF51445">
    <property type="entry name" value="(Trans)glycosidases"/>
    <property type="match status" value="1"/>
</dbReference>
<evidence type="ECO:0000313" key="3">
    <source>
        <dbReference type="WBParaSite" id="Gr19_v10_g14272.t1"/>
    </source>
</evidence>
<feature type="domain" description="GH18" evidence="1">
    <location>
        <begin position="1"/>
        <end position="213"/>
    </location>
</feature>
<dbReference type="Gene3D" id="3.20.20.80">
    <property type="entry name" value="Glycosidases"/>
    <property type="match status" value="1"/>
</dbReference>
<dbReference type="AlphaFoldDB" id="A0A914H580"/>
<dbReference type="PROSITE" id="PS51910">
    <property type="entry name" value="GH18_2"/>
    <property type="match status" value="1"/>
</dbReference>
<evidence type="ECO:0000259" key="1">
    <source>
        <dbReference type="PROSITE" id="PS51910"/>
    </source>
</evidence>
<keyword evidence="2" id="KW-1185">Reference proteome</keyword>
<dbReference type="GO" id="GO:0005975">
    <property type="term" value="P:carbohydrate metabolic process"/>
    <property type="evidence" value="ECO:0007669"/>
    <property type="project" value="InterPro"/>
</dbReference>
<dbReference type="Proteomes" id="UP000887572">
    <property type="component" value="Unplaced"/>
</dbReference>
<evidence type="ECO:0000313" key="2">
    <source>
        <dbReference type="Proteomes" id="UP000887572"/>
    </source>
</evidence>
<reference evidence="3" key="1">
    <citation type="submission" date="2022-11" db="UniProtKB">
        <authorList>
            <consortium name="WormBaseParasite"/>
        </authorList>
    </citation>
    <scope>IDENTIFICATION</scope>
</reference>
<name>A0A914H580_GLORO</name>
<dbReference type="PANTHER" id="PTHR46073:SF1">
    <property type="entry name" value="GH18 DOMAIN-CONTAINING PROTEIN-RELATED"/>
    <property type="match status" value="1"/>
</dbReference>
<dbReference type="InterPro" id="IPR017853">
    <property type="entry name" value="GH"/>
</dbReference>
<protein>
    <submittedName>
        <fullName evidence="3">GH18 domain-containing protein</fullName>
    </submittedName>
</protein>
<dbReference type="Pfam" id="PF00704">
    <property type="entry name" value="Glyco_hydro_18"/>
    <property type="match status" value="1"/>
</dbReference>
<dbReference type="PANTHER" id="PTHR46073">
    <property type="entry name" value="CHITINASE"/>
    <property type="match status" value="1"/>
</dbReference>
<dbReference type="InterPro" id="IPR001223">
    <property type="entry name" value="Glyco_hydro18_cat"/>
</dbReference>
<organism evidence="2 3">
    <name type="scientific">Globodera rostochiensis</name>
    <name type="common">Golden nematode worm</name>
    <name type="synonym">Heterodera rostochiensis</name>
    <dbReference type="NCBI Taxonomy" id="31243"/>
    <lineage>
        <taxon>Eukaryota</taxon>
        <taxon>Metazoa</taxon>
        <taxon>Ecdysozoa</taxon>
        <taxon>Nematoda</taxon>
        <taxon>Chromadorea</taxon>
        <taxon>Rhabditida</taxon>
        <taxon>Tylenchina</taxon>
        <taxon>Tylenchomorpha</taxon>
        <taxon>Tylenchoidea</taxon>
        <taxon>Heteroderidae</taxon>
        <taxon>Heteroderinae</taxon>
        <taxon>Globodera</taxon>
    </lineage>
</organism>